<proteinExistence type="predicted"/>
<reference evidence="1 2" key="1">
    <citation type="submission" date="2018-01" db="EMBL/GenBank/DDBJ databases">
        <title>G. obscuriglobus.</title>
        <authorList>
            <person name="Franke J."/>
            <person name="Blomberg W."/>
            <person name="Selmecki A."/>
        </authorList>
    </citation>
    <scope>NUCLEOTIDE SEQUENCE [LARGE SCALE GENOMIC DNA]</scope>
    <source>
        <strain evidence="1 2">DSM 5831</strain>
    </source>
</reference>
<evidence type="ECO:0008006" key="3">
    <source>
        <dbReference type="Google" id="ProtNLM"/>
    </source>
</evidence>
<organism evidence="1 2">
    <name type="scientific">Gemmata obscuriglobus</name>
    <dbReference type="NCBI Taxonomy" id="114"/>
    <lineage>
        <taxon>Bacteria</taxon>
        <taxon>Pseudomonadati</taxon>
        <taxon>Planctomycetota</taxon>
        <taxon>Planctomycetia</taxon>
        <taxon>Gemmatales</taxon>
        <taxon>Gemmataceae</taxon>
        <taxon>Gemmata</taxon>
    </lineage>
</organism>
<evidence type="ECO:0000313" key="2">
    <source>
        <dbReference type="Proteomes" id="UP000245802"/>
    </source>
</evidence>
<name>A0A2Z3HGT7_9BACT</name>
<dbReference type="SUPFAM" id="SSF52047">
    <property type="entry name" value="RNI-like"/>
    <property type="match status" value="1"/>
</dbReference>
<sequence length="369" mass="41536">MNDRDSLLAAVLEHPEEDTPRLMYADWLQENGDPDRGQFVRLQVEGAHAEPYSPQARECETAAQHLLERHRGTWTRHLLKRAIGWQFVRGFVEHVALDAATFGRDAAALFAAEPVRSVQVVRFALTVAHAPLNSLFDAPQLTRVTRLDFSKLGHGVDYFEPLAGCPQLGALTDLNFRSTPVPVQWLRAFLAGPALPALRALDLADIPNLSRVLSESLPRADHRRFTKLDLSYIPFKSDEVQKALASRCVRWVEELRLGWRPQTGPGPLSYLDLGFTFPWERLRLLDLEGQQVGDNGVREIVAELGRRRTTPPLRWLGLARNGLRADAVHTLVNADPRVKLYHLDLRENGLTSGQRAALQDRFPEAEILV</sequence>
<dbReference type="RefSeq" id="WP_109571293.1">
    <property type="nucleotide sequence ID" value="NZ_CP025958.1"/>
</dbReference>
<dbReference type="EMBL" id="CP025958">
    <property type="protein sequence ID" value="AWM40600.1"/>
    <property type="molecule type" value="Genomic_DNA"/>
</dbReference>
<dbReference type="Gene3D" id="3.80.10.10">
    <property type="entry name" value="Ribonuclease Inhibitor"/>
    <property type="match status" value="1"/>
</dbReference>
<dbReference type="InterPro" id="IPR032675">
    <property type="entry name" value="LRR_dom_sf"/>
</dbReference>
<protein>
    <recommendedName>
        <fullName evidence="3">TIGR02996 domain-containing protein</fullName>
    </recommendedName>
</protein>
<dbReference type="InterPro" id="IPR014338">
    <property type="entry name" value="CHP02996_rpt-companion-dom"/>
</dbReference>
<evidence type="ECO:0000313" key="1">
    <source>
        <dbReference type="EMBL" id="AWM40600.1"/>
    </source>
</evidence>
<dbReference type="OrthoDB" id="277484at2"/>
<dbReference type="AlphaFoldDB" id="A0A2Z3HGT7"/>
<dbReference type="KEGG" id="gog:C1280_28870"/>
<gene>
    <name evidence="1" type="ORF">C1280_28870</name>
</gene>
<dbReference type="Proteomes" id="UP000245802">
    <property type="component" value="Chromosome"/>
</dbReference>
<accession>A0A2Z3HGT7</accession>
<dbReference type="NCBIfam" id="TIGR02996">
    <property type="entry name" value="rpt_mate_G_obs"/>
    <property type="match status" value="1"/>
</dbReference>
<keyword evidence="2" id="KW-1185">Reference proteome</keyword>